<reference evidence="1" key="5">
    <citation type="journal article" date="2021" name="G3 (Bethesda)">
        <title>Aegilops tauschii genome assembly Aet v5.0 features greater sequence contiguity and improved annotation.</title>
        <authorList>
            <person name="Wang L."/>
            <person name="Zhu T."/>
            <person name="Rodriguez J.C."/>
            <person name="Deal K.R."/>
            <person name="Dubcovsky J."/>
            <person name="McGuire P.E."/>
            <person name="Lux T."/>
            <person name="Spannagl M."/>
            <person name="Mayer K.F.X."/>
            <person name="Baldrich P."/>
            <person name="Meyers B.C."/>
            <person name="Huo N."/>
            <person name="Gu Y.Q."/>
            <person name="Zhou H."/>
            <person name="Devos K.M."/>
            <person name="Bennetzen J.L."/>
            <person name="Unver T."/>
            <person name="Budak H."/>
            <person name="Gulick P.J."/>
            <person name="Galiba G."/>
            <person name="Kalapos B."/>
            <person name="Nelson D.R."/>
            <person name="Li P."/>
            <person name="You F.M."/>
            <person name="Luo M.C."/>
            <person name="Dvorak J."/>
        </authorList>
    </citation>
    <scope>NUCLEOTIDE SEQUENCE [LARGE SCALE GENOMIC DNA]</scope>
    <source>
        <strain evidence="1">cv. AL8/78</strain>
    </source>
</reference>
<dbReference type="Proteomes" id="UP000015105">
    <property type="component" value="Chromosome 3D"/>
</dbReference>
<name>A0A453EM25_AEGTS</name>
<protein>
    <submittedName>
        <fullName evidence="1">Uncharacterized protein</fullName>
    </submittedName>
</protein>
<reference evidence="2" key="1">
    <citation type="journal article" date="2014" name="Science">
        <title>Ancient hybridizations among the ancestral genomes of bread wheat.</title>
        <authorList>
            <consortium name="International Wheat Genome Sequencing Consortium,"/>
            <person name="Marcussen T."/>
            <person name="Sandve S.R."/>
            <person name="Heier L."/>
            <person name="Spannagl M."/>
            <person name="Pfeifer M."/>
            <person name="Jakobsen K.S."/>
            <person name="Wulff B.B."/>
            <person name="Steuernagel B."/>
            <person name="Mayer K.F."/>
            <person name="Olsen O.A."/>
        </authorList>
    </citation>
    <scope>NUCLEOTIDE SEQUENCE [LARGE SCALE GENOMIC DNA]</scope>
    <source>
        <strain evidence="2">cv. AL8/78</strain>
    </source>
</reference>
<keyword evidence="2" id="KW-1185">Reference proteome</keyword>
<evidence type="ECO:0000313" key="1">
    <source>
        <dbReference type="EnsemblPlants" id="AET3Gv20395700.1"/>
    </source>
</evidence>
<dbReference type="AlphaFoldDB" id="A0A453EM25"/>
<accession>A0A453EM25</accession>
<reference evidence="1" key="4">
    <citation type="submission" date="2019-03" db="UniProtKB">
        <authorList>
            <consortium name="EnsemblPlants"/>
        </authorList>
    </citation>
    <scope>IDENTIFICATION</scope>
</reference>
<sequence>RRVRWEGVGGAPRATPQLQLAATAAEPEHPLLDHLLHQHNDLFDEPQGLPPARVYDHRIHLLL</sequence>
<proteinExistence type="predicted"/>
<dbReference type="EnsemblPlants" id="AET3Gv20395700.1">
    <property type="protein sequence ID" value="AET3Gv20395700.1"/>
    <property type="gene ID" value="AET3Gv20395700"/>
</dbReference>
<evidence type="ECO:0000313" key="2">
    <source>
        <dbReference type="Proteomes" id="UP000015105"/>
    </source>
</evidence>
<organism evidence="1 2">
    <name type="scientific">Aegilops tauschii subsp. strangulata</name>
    <name type="common">Goatgrass</name>
    <dbReference type="NCBI Taxonomy" id="200361"/>
    <lineage>
        <taxon>Eukaryota</taxon>
        <taxon>Viridiplantae</taxon>
        <taxon>Streptophyta</taxon>
        <taxon>Embryophyta</taxon>
        <taxon>Tracheophyta</taxon>
        <taxon>Spermatophyta</taxon>
        <taxon>Magnoliopsida</taxon>
        <taxon>Liliopsida</taxon>
        <taxon>Poales</taxon>
        <taxon>Poaceae</taxon>
        <taxon>BOP clade</taxon>
        <taxon>Pooideae</taxon>
        <taxon>Triticodae</taxon>
        <taxon>Triticeae</taxon>
        <taxon>Triticinae</taxon>
        <taxon>Aegilops</taxon>
    </lineage>
</organism>
<reference evidence="2" key="2">
    <citation type="journal article" date="2017" name="Nat. Plants">
        <title>The Aegilops tauschii genome reveals multiple impacts of transposons.</title>
        <authorList>
            <person name="Zhao G."/>
            <person name="Zou C."/>
            <person name="Li K."/>
            <person name="Wang K."/>
            <person name="Li T."/>
            <person name="Gao L."/>
            <person name="Zhang X."/>
            <person name="Wang H."/>
            <person name="Yang Z."/>
            <person name="Liu X."/>
            <person name="Jiang W."/>
            <person name="Mao L."/>
            <person name="Kong X."/>
            <person name="Jiao Y."/>
            <person name="Jia J."/>
        </authorList>
    </citation>
    <scope>NUCLEOTIDE SEQUENCE [LARGE SCALE GENOMIC DNA]</scope>
    <source>
        <strain evidence="2">cv. AL8/78</strain>
    </source>
</reference>
<reference evidence="1" key="3">
    <citation type="journal article" date="2017" name="Nature">
        <title>Genome sequence of the progenitor of the wheat D genome Aegilops tauschii.</title>
        <authorList>
            <person name="Luo M.C."/>
            <person name="Gu Y.Q."/>
            <person name="Puiu D."/>
            <person name="Wang H."/>
            <person name="Twardziok S.O."/>
            <person name="Deal K.R."/>
            <person name="Huo N."/>
            <person name="Zhu T."/>
            <person name="Wang L."/>
            <person name="Wang Y."/>
            <person name="McGuire P.E."/>
            <person name="Liu S."/>
            <person name="Long H."/>
            <person name="Ramasamy R.K."/>
            <person name="Rodriguez J.C."/>
            <person name="Van S.L."/>
            <person name="Yuan L."/>
            <person name="Wang Z."/>
            <person name="Xia Z."/>
            <person name="Xiao L."/>
            <person name="Anderson O.D."/>
            <person name="Ouyang S."/>
            <person name="Liang Y."/>
            <person name="Zimin A.V."/>
            <person name="Pertea G."/>
            <person name="Qi P."/>
            <person name="Bennetzen J.L."/>
            <person name="Dai X."/>
            <person name="Dawson M.W."/>
            <person name="Muller H.G."/>
            <person name="Kugler K."/>
            <person name="Rivarola-Duarte L."/>
            <person name="Spannagl M."/>
            <person name="Mayer K.F.X."/>
            <person name="Lu F.H."/>
            <person name="Bevan M.W."/>
            <person name="Leroy P."/>
            <person name="Li P."/>
            <person name="You F.M."/>
            <person name="Sun Q."/>
            <person name="Liu Z."/>
            <person name="Lyons E."/>
            <person name="Wicker T."/>
            <person name="Salzberg S.L."/>
            <person name="Devos K.M."/>
            <person name="Dvorak J."/>
        </authorList>
    </citation>
    <scope>NUCLEOTIDE SEQUENCE [LARGE SCALE GENOMIC DNA]</scope>
    <source>
        <strain evidence="1">cv. AL8/78</strain>
    </source>
</reference>
<dbReference type="Gramene" id="AET3Gv20395700.1">
    <property type="protein sequence ID" value="AET3Gv20395700.1"/>
    <property type="gene ID" value="AET3Gv20395700"/>
</dbReference>
<dbReference type="STRING" id="200361.A0A453EM25"/>